<dbReference type="KEGG" id="dej:AWY79_07060"/>
<gene>
    <name evidence="1" type="ORF">AWY79_07060</name>
    <name evidence="2" type="ORF">EDC59_101278</name>
</gene>
<proteinExistence type="predicted"/>
<dbReference type="EMBL" id="SOBK01000001">
    <property type="protein sequence ID" value="TDT91875.1"/>
    <property type="molecule type" value="Genomic_DNA"/>
</dbReference>
<dbReference type="AlphaFoldDB" id="A0A126QLE0"/>
<keyword evidence="3" id="KW-1185">Reference proteome</keyword>
<evidence type="ECO:0000313" key="1">
    <source>
        <dbReference type="EMBL" id="AMK10883.1"/>
    </source>
</evidence>
<dbReference type="RefSeq" id="WP_066801956.1">
    <property type="nucleotide sequence ID" value="NZ_CP014206.1"/>
</dbReference>
<dbReference type="Proteomes" id="UP000295506">
    <property type="component" value="Unassembled WGS sequence"/>
</dbReference>
<reference evidence="1 3" key="1">
    <citation type="journal article" date="2016" name="Front. Microbiol.">
        <title>Genome Sequence of the Piezophilic, Mesophilic Sulfate-Reducing Bacterium Desulfovibrio indicus J2T.</title>
        <authorList>
            <person name="Cao J."/>
            <person name="Maignien L."/>
            <person name="Shao Z."/>
            <person name="Alain K."/>
            <person name="Jebbar M."/>
        </authorList>
    </citation>
    <scope>NUCLEOTIDE SEQUENCE [LARGE SCALE GENOMIC DNA]</scope>
    <source>
        <strain evidence="1 3">J2</strain>
    </source>
</reference>
<evidence type="ECO:0000313" key="4">
    <source>
        <dbReference type="Proteomes" id="UP000295506"/>
    </source>
</evidence>
<organism evidence="2 4">
    <name type="scientific">Pseudodesulfovibrio indicus</name>
    <dbReference type="NCBI Taxonomy" id="1716143"/>
    <lineage>
        <taxon>Bacteria</taxon>
        <taxon>Pseudomonadati</taxon>
        <taxon>Thermodesulfobacteriota</taxon>
        <taxon>Desulfovibrionia</taxon>
        <taxon>Desulfovibrionales</taxon>
        <taxon>Desulfovibrionaceae</taxon>
    </lineage>
</organism>
<protein>
    <submittedName>
        <fullName evidence="2">Uncharacterized protein</fullName>
    </submittedName>
</protein>
<dbReference type="EMBL" id="CP014206">
    <property type="protein sequence ID" value="AMK10883.1"/>
    <property type="molecule type" value="Genomic_DNA"/>
</dbReference>
<evidence type="ECO:0000313" key="3">
    <source>
        <dbReference type="Proteomes" id="UP000055611"/>
    </source>
</evidence>
<dbReference type="Proteomes" id="UP000055611">
    <property type="component" value="Chromosome"/>
</dbReference>
<name>A0A126QLE0_9BACT</name>
<sequence>MKDTLLMLILVMAFTGGLLSFWDRVSERVSLTFGCMRYTYDVSIWREYESELVVHRLVSHAPMSDAVHIDILRYIHRQYSEYEPCVVMSWQLVNKRSVMLSTFGHWLYRAFTRTADDAVREWKEQTGLAV</sequence>
<accession>A0A126QLE0</accession>
<evidence type="ECO:0000313" key="2">
    <source>
        <dbReference type="EMBL" id="TDT91875.1"/>
    </source>
</evidence>
<reference evidence="2 4" key="2">
    <citation type="submission" date="2019-03" db="EMBL/GenBank/DDBJ databases">
        <title>Genomic Encyclopedia of Type Strains, Phase IV (KMG-IV): sequencing the most valuable type-strain genomes for metagenomic binning, comparative biology and taxonomic classification.</title>
        <authorList>
            <person name="Goeker M."/>
        </authorList>
    </citation>
    <scope>NUCLEOTIDE SEQUENCE [LARGE SCALE GENOMIC DNA]</scope>
    <source>
        <strain evidence="2 4">DSM 101483</strain>
    </source>
</reference>